<feature type="transmembrane region" description="Helical" evidence="6">
    <location>
        <begin position="354"/>
        <end position="376"/>
    </location>
</feature>
<dbReference type="Proteomes" id="UP000607559">
    <property type="component" value="Unassembled WGS sequence"/>
</dbReference>
<evidence type="ECO:0000256" key="6">
    <source>
        <dbReference type="SAM" id="Phobius"/>
    </source>
</evidence>
<evidence type="ECO:0000256" key="3">
    <source>
        <dbReference type="ARBA" id="ARBA00022692"/>
    </source>
</evidence>
<feature type="domain" description="MacB-like periplasmic core" evidence="8">
    <location>
        <begin position="21"/>
        <end position="250"/>
    </location>
</feature>
<dbReference type="GO" id="GO:0022857">
    <property type="term" value="F:transmembrane transporter activity"/>
    <property type="evidence" value="ECO:0007669"/>
    <property type="project" value="TreeGrafter"/>
</dbReference>
<keyword evidence="3 6" id="KW-0812">Transmembrane</keyword>
<reference evidence="9" key="1">
    <citation type="journal article" date="2014" name="Int. J. Syst. Evol. Microbiol.">
        <title>Complete genome sequence of Corynebacterium casei LMG S-19264T (=DSM 44701T), isolated from a smear-ripened cheese.</title>
        <authorList>
            <consortium name="US DOE Joint Genome Institute (JGI-PGF)"/>
            <person name="Walter F."/>
            <person name="Albersmeier A."/>
            <person name="Kalinowski J."/>
            <person name="Ruckert C."/>
        </authorList>
    </citation>
    <scope>NUCLEOTIDE SEQUENCE</scope>
    <source>
        <strain evidence="9">CGMCC 1.15448</strain>
    </source>
</reference>
<feature type="transmembrane region" description="Helical" evidence="6">
    <location>
        <begin position="733"/>
        <end position="755"/>
    </location>
</feature>
<feature type="transmembrane region" description="Helical" evidence="6">
    <location>
        <begin position="396"/>
        <end position="416"/>
    </location>
</feature>
<evidence type="ECO:0000256" key="5">
    <source>
        <dbReference type="ARBA" id="ARBA00023136"/>
    </source>
</evidence>
<comment type="subcellular location">
    <subcellularLocation>
        <location evidence="1">Cell membrane</location>
        <topology evidence="1">Multi-pass membrane protein</topology>
    </subcellularLocation>
</comment>
<feature type="transmembrane region" description="Helical" evidence="6">
    <location>
        <begin position="301"/>
        <end position="320"/>
    </location>
</feature>
<gene>
    <name evidence="9" type="ORF">GCM10011511_16410</name>
</gene>
<evidence type="ECO:0000313" key="9">
    <source>
        <dbReference type="EMBL" id="GGA93832.1"/>
    </source>
</evidence>
<reference evidence="9" key="2">
    <citation type="submission" date="2020-09" db="EMBL/GenBank/DDBJ databases">
        <authorList>
            <person name="Sun Q."/>
            <person name="Zhou Y."/>
        </authorList>
    </citation>
    <scope>NUCLEOTIDE SEQUENCE</scope>
    <source>
        <strain evidence="9">CGMCC 1.15448</strain>
    </source>
</reference>
<keyword evidence="5 6" id="KW-0472">Membrane</keyword>
<proteinExistence type="predicted"/>
<feature type="transmembrane region" description="Helical" evidence="6">
    <location>
        <begin position="437"/>
        <end position="461"/>
    </location>
</feature>
<evidence type="ECO:0000313" key="10">
    <source>
        <dbReference type="Proteomes" id="UP000607559"/>
    </source>
</evidence>
<dbReference type="InterPro" id="IPR003838">
    <property type="entry name" value="ABC3_permease_C"/>
</dbReference>
<feature type="domain" description="ABC3 transporter permease C-terminal" evidence="7">
    <location>
        <begin position="304"/>
        <end position="421"/>
    </location>
</feature>
<feature type="domain" description="ABC3 transporter permease C-terminal" evidence="7">
    <location>
        <begin position="699"/>
        <end position="803"/>
    </location>
</feature>
<feature type="transmembrane region" description="Helical" evidence="6">
    <location>
        <begin position="696"/>
        <end position="721"/>
    </location>
</feature>
<sequence length="814" mass="90330">MLKSMLRIAVRHLRKRKGYAVLNILGLTVGIACCLLIFEYVAYERSYESFNPKAGRIVRVQNEEYQNGVMTVPCASSMSALAPTLKKDFPEVEEACRLRHSPLILANDIRNVRFEELKAYYADPATVDIFSVHVLEGDAKTALSAPSKVLLSATSAKKYFGHEDPLGKTLTLHGNGRTWSLEVTGVFADYPANSHMQFDLLVSYKTHSVVNGTYGKPNDPVETSWGWTDFYTYILLREGANRQQFAAKMPAFIDKYYNNLPENLADKDRYNLTVMPLLDIHLYSHYTEEAEPNGDGQSVSFLFLIAFFIIAIAWINYINLSTARSLERAREVGVRKVLGAVRQELIRQFMLESLLLNVVALVAALAVVLVANPLFGRLTGRPLTAIFSLPGLYWEYFAGLFVAGTLLSGIYPALVLSRYQPVAVLKGLFKNAAGGQWLRKGLIVGQFAASIILIAGTVIVYRQVIYMRSQRLGVDIDRTLVLRGARSALTDSAYHGAFDAFKGEVLQVKGVKSITASSNVMGEEILWDTDWWWMQHPGGIRKVSIFMLGVDQDFVGSYGIRMVAGRNFSRDFPSDRRAVLLNETAVRTLGFASPRAALGQLVTTGAKAFDSSLVVGVIADFHNEGLQKAIQPLVLLPNRDGRAHYSLKIEPTDAAATIAAVRKIWDKHFPGDNYTYYFLDEAFDRQYAENERFGQVFALFALFAVAIACFGLLGLSAYNVLQRTKEIGIRKVLGASVSSLLYLLSRDFLVLVIAVPVTWAVMDSWLQSFAYRIGISWWVFGLAGLLAVLVAFVTVGGQAFRAAVANPVHSLRSE</sequence>
<evidence type="ECO:0000259" key="7">
    <source>
        <dbReference type="Pfam" id="PF02687"/>
    </source>
</evidence>
<dbReference type="InterPro" id="IPR050250">
    <property type="entry name" value="Macrolide_Exporter_MacB"/>
</dbReference>
<keyword evidence="4 6" id="KW-1133">Transmembrane helix</keyword>
<name>A0A8J2XSC0_9BACT</name>
<feature type="transmembrane region" description="Helical" evidence="6">
    <location>
        <begin position="775"/>
        <end position="795"/>
    </location>
</feature>
<dbReference type="Pfam" id="PF12704">
    <property type="entry name" value="MacB_PCD"/>
    <property type="match status" value="2"/>
</dbReference>
<keyword evidence="2" id="KW-1003">Cell membrane</keyword>
<dbReference type="PANTHER" id="PTHR30572">
    <property type="entry name" value="MEMBRANE COMPONENT OF TRANSPORTER-RELATED"/>
    <property type="match status" value="1"/>
</dbReference>
<protein>
    <submittedName>
        <fullName evidence="9">ABC transporter permease</fullName>
    </submittedName>
</protein>
<comment type="caution">
    <text evidence="9">The sequence shown here is derived from an EMBL/GenBank/DDBJ whole genome shotgun (WGS) entry which is preliminary data.</text>
</comment>
<dbReference type="EMBL" id="BMJC01000002">
    <property type="protein sequence ID" value="GGA93832.1"/>
    <property type="molecule type" value="Genomic_DNA"/>
</dbReference>
<evidence type="ECO:0000259" key="8">
    <source>
        <dbReference type="Pfam" id="PF12704"/>
    </source>
</evidence>
<evidence type="ECO:0000256" key="1">
    <source>
        <dbReference type="ARBA" id="ARBA00004651"/>
    </source>
</evidence>
<keyword evidence="10" id="KW-1185">Reference proteome</keyword>
<dbReference type="InterPro" id="IPR025857">
    <property type="entry name" value="MacB_PCD"/>
</dbReference>
<evidence type="ECO:0000256" key="2">
    <source>
        <dbReference type="ARBA" id="ARBA00022475"/>
    </source>
</evidence>
<dbReference type="PROSITE" id="PS51257">
    <property type="entry name" value="PROKAR_LIPOPROTEIN"/>
    <property type="match status" value="1"/>
</dbReference>
<feature type="domain" description="MacB-like periplasmic core" evidence="8">
    <location>
        <begin position="477"/>
        <end position="661"/>
    </location>
</feature>
<feature type="transmembrane region" description="Helical" evidence="6">
    <location>
        <begin position="21"/>
        <end position="43"/>
    </location>
</feature>
<dbReference type="PANTHER" id="PTHR30572:SF18">
    <property type="entry name" value="ABC-TYPE MACROLIDE FAMILY EXPORT SYSTEM PERMEASE COMPONENT 2"/>
    <property type="match status" value="1"/>
</dbReference>
<organism evidence="9 10">
    <name type="scientific">Puia dinghuensis</name>
    <dbReference type="NCBI Taxonomy" id="1792502"/>
    <lineage>
        <taxon>Bacteria</taxon>
        <taxon>Pseudomonadati</taxon>
        <taxon>Bacteroidota</taxon>
        <taxon>Chitinophagia</taxon>
        <taxon>Chitinophagales</taxon>
        <taxon>Chitinophagaceae</taxon>
        <taxon>Puia</taxon>
    </lineage>
</organism>
<dbReference type="GO" id="GO:0005886">
    <property type="term" value="C:plasma membrane"/>
    <property type="evidence" value="ECO:0007669"/>
    <property type="project" value="UniProtKB-SubCell"/>
</dbReference>
<evidence type="ECO:0000256" key="4">
    <source>
        <dbReference type="ARBA" id="ARBA00022989"/>
    </source>
</evidence>
<accession>A0A8J2XSC0</accession>
<dbReference type="Pfam" id="PF02687">
    <property type="entry name" value="FtsX"/>
    <property type="match status" value="2"/>
</dbReference>
<dbReference type="AlphaFoldDB" id="A0A8J2XSC0"/>
<dbReference type="RefSeq" id="WP_188930496.1">
    <property type="nucleotide sequence ID" value="NZ_BMJC01000002.1"/>
</dbReference>